<evidence type="ECO:0000313" key="1">
    <source>
        <dbReference type="EMBL" id="EGZ28110.1"/>
    </source>
</evidence>
<dbReference type="AlphaFoldDB" id="G4YH87"/>
<protein>
    <submittedName>
        <fullName evidence="1">Uncharacterized protein</fullName>
    </submittedName>
</protein>
<name>G4YH87_PHYSP</name>
<organism evidence="1 2">
    <name type="scientific">Phytophthora sojae (strain P6497)</name>
    <name type="common">Soybean stem and root rot agent</name>
    <name type="synonym">Phytophthora megasperma f. sp. glycines</name>
    <dbReference type="NCBI Taxonomy" id="1094619"/>
    <lineage>
        <taxon>Eukaryota</taxon>
        <taxon>Sar</taxon>
        <taxon>Stramenopiles</taxon>
        <taxon>Oomycota</taxon>
        <taxon>Peronosporomycetes</taxon>
        <taxon>Peronosporales</taxon>
        <taxon>Peronosporaceae</taxon>
        <taxon>Phytophthora</taxon>
    </lineage>
</organism>
<dbReference type="GeneID" id="20654120"/>
<accession>G4YH87</accession>
<reference evidence="1 2" key="1">
    <citation type="journal article" date="2006" name="Science">
        <title>Phytophthora genome sequences uncover evolutionary origins and mechanisms of pathogenesis.</title>
        <authorList>
            <person name="Tyler B.M."/>
            <person name="Tripathy S."/>
            <person name="Zhang X."/>
            <person name="Dehal P."/>
            <person name="Jiang R.H."/>
            <person name="Aerts A."/>
            <person name="Arredondo F.D."/>
            <person name="Baxter L."/>
            <person name="Bensasson D."/>
            <person name="Beynon J.L."/>
            <person name="Chapman J."/>
            <person name="Damasceno C.M."/>
            <person name="Dorrance A.E."/>
            <person name="Dou D."/>
            <person name="Dickerman A.W."/>
            <person name="Dubchak I.L."/>
            <person name="Garbelotto M."/>
            <person name="Gijzen M."/>
            <person name="Gordon S.G."/>
            <person name="Govers F."/>
            <person name="Grunwald N.J."/>
            <person name="Huang W."/>
            <person name="Ivors K.L."/>
            <person name="Jones R.W."/>
            <person name="Kamoun S."/>
            <person name="Krampis K."/>
            <person name="Lamour K.H."/>
            <person name="Lee M.K."/>
            <person name="McDonald W.H."/>
            <person name="Medina M."/>
            <person name="Meijer H.J."/>
            <person name="Nordberg E.K."/>
            <person name="Maclean D.J."/>
            <person name="Ospina-Giraldo M.D."/>
            <person name="Morris P.F."/>
            <person name="Phuntumart V."/>
            <person name="Putnam N.H."/>
            <person name="Rash S."/>
            <person name="Rose J.K."/>
            <person name="Sakihama Y."/>
            <person name="Salamov A.A."/>
            <person name="Savidor A."/>
            <person name="Scheuring C.F."/>
            <person name="Smith B.M."/>
            <person name="Sobral B.W."/>
            <person name="Terry A."/>
            <person name="Torto-Alalibo T.A."/>
            <person name="Win J."/>
            <person name="Xu Z."/>
            <person name="Zhang H."/>
            <person name="Grigoriev I.V."/>
            <person name="Rokhsar D.S."/>
            <person name="Boore J.L."/>
        </authorList>
    </citation>
    <scope>NUCLEOTIDE SEQUENCE [LARGE SCALE GENOMIC DNA]</scope>
    <source>
        <strain evidence="1 2">P6497</strain>
    </source>
</reference>
<dbReference type="KEGG" id="psoj:PHYSODRAFT_471628"/>
<gene>
    <name evidence="1" type="ORF">PHYSODRAFT_471628</name>
</gene>
<sequence>VLVVNLYLVTDRASSTISSGSLNVTLHGKEQVTLKQAQVSDDILQRKISRVTLALDNDTAIESIKVEAAASTSLRIFEVQATLNDLPTTIFSPPSPGTISFVSSGETASNGVVSLLFVPVTEYFDSQ</sequence>
<dbReference type="InParanoid" id="G4YH87"/>
<evidence type="ECO:0000313" key="2">
    <source>
        <dbReference type="Proteomes" id="UP000002640"/>
    </source>
</evidence>
<dbReference type="OMA" id="TEYFDSQ"/>
<proteinExistence type="predicted"/>
<feature type="non-terminal residue" evidence="1">
    <location>
        <position position="1"/>
    </location>
</feature>
<keyword evidence="2" id="KW-1185">Reference proteome</keyword>
<dbReference type="EMBL" id="JH159151">
    <property type="protein sequence ID" value="EGZ28110.1"/>
    <property type="molecule type" value="Genomic_DNA"/>
</dbReference>
<dbReference type="Proteomes" id="UP000002640">
    <property type="component" value="Unassembled WGS sequence"/>
</dbReference>
<dbReference type="RefSeq" id="XP_009515385.1">
    <property type="nucleotide sequence ID" value="XM_009517090.1"/>
</dbReference>